<comment type="similarity">
    <text evidence="1">Belongs to the bacterial solute-binding protein 1 family.</text>
</comment>
<dbReference type="HOGENOM" id="CLU_031285_10_0_11"/>
<dbReference type="Pfam" id="PF13416">
    <property type="entry name" value="SBP_bac_8"/>
    <property type="match status" value="1"/>
</dbReference>
<dbReference type="PANTHER" id="PTHR30061">
    <property type="entry name" value="MALTOSE-BINDING PERIPLASMIC PROTEIN"/>
    <property type="match status" value="1"/>
</dbReference>
<proteinExistence type="inferred from homology"/>
<feature type="signal peptide" evidence="4">
    <location>
        <begin position="1"/>
        <end position="24"/>
    </location>
</feature>
<dbReference type="GO" id="GO:0042956">
    <property type="term" value="P:maltodextrin transmembrane transport"/>
    <property type="evidence" value="ECO:0007669"/>
    <property type="project" value="TreeGrafter"/>
</dbReference>
<gene>
    <name evidence="5" type="ordered locus">BAD_0153</name>
</gene>
<organism evidence="5 6">
    <name type="scientific">Bifidobacterium adolescentis (strain ATCC 15703 / DSM 20083 / NCTC 11814 / E194a)</name>
    <dbReference type="NCBI Taxonomy" id="367928"/>
    <lineage>
        <taxon>Bacteria</taxon>
        <taxon>Bacillati</taxon>
        <taxon>Actinomycetota</taxon>
        <taxon>Actinomycetes</taxon>
        <taxon>Bifidobacteriales</taxon>
        <taxon>Bifidobacteriaceae</taxon>
        <taxon>Bifidobacterium</taxon>
    </lineage>
</organism>
<keyword evidence="6" id="KW-1185">Reference proteome</keyword>
<evidence type="ECO:0000256" key="4">
    <source>
        <dbReference type="SAM" id="SignalP"/>
    </source>
</evidence>
<protein>
    <submittedName>
        <fullName evidence="5">Solute binding protein of ABC transporter system</fullName>
    </submittedName>
</protein>
<evidence type="ECO:0000256" key="1">
    <source>
        <dbReference type="ARBA" id="ARBA00008520"/>
    </source>
</evidence>
<dbReference type="AlphaFoldDB" id="A0ZZQ1"/>
<dbReference type="GO" id="GO:0015768">
    <property type="term" value="P:maltose transport"/>
    <property type="evidence" value="ECO:0007669"/>
    <property type="project" value="TreeGrafter"/>
</dbReference>
<dbReference type="PANTHER" id="PTHR30061:SF50">
    <property type="entry name" value="MALTOSE_MALTODEXTRIN-BINDING PERIPLASMIC PROTEIN"/>
    <property type="match status" value="1"/>
</dbReference>
<dbReference type="Gene3D" id="3.40.190.10">
    <property type="entry name" value="Periplasmic binding protein-like II"/>
    <property type="match status" value="1"/>
</dbReference>
<keyword evidence="3 4" id="KW-0732">Signal</keyword>
<evidence type="ECO:0000256" key="3">
    <source>
        <dbReference type="ARBA" id="ARBA00022729"/>
    </source>
</evidence>
<dbReference type="DNASU" id="4556021"/>
<evidence type="ECO:0000313" key="6">
    <source>
        <dbReference type="Proteomes" id="UP000008702"/>
    </source>
</evidence>
<accession>A0ZZQ1</accession>
<dbReference type="STRING" id="367928.BAD_0153"/>
<evidence type="ECO:0000313" key="5">
    <source>
        <dbReference type="EMBL" id="BAF38934.1"/>
    </source>
</evidence>
<name>A0ZZQ1_BIFAA</name>
<reference evidence="5 6" key="1">
    <citation type="submission" date="2006-12" db="EMBL/GenBank/DDBJ databases">
        <title>Bifidobacterium adolescentis complete genome sequence.</title>
        <authorList>
            <person name="Suzuki T."/>
            <person name="Tsuda Y."/>
            <person name="Kanou N."/>
            <person name="Inoue T."/>
            <person name="Kumazaki K."/>
            <person name="Nagano S."/>
            <person name="Hirai S."/>
            <person name="Tanaka K."/>
            <person name="Watanabe K."/>
        </authorList>
    </citation>
    <scope>NUCLEOTIDE SEQUENCE [LARGE SCALE GENOMIC DNA]</scope>
    <source>
        <strain evidence="6">ATCC 15703 / DSM 20083 / NCTC 11814 / E194a</strain>
    </source>
</reference>
<sequence length="426" mass="45811">MNKGIRAAALVVAAASVISLGACGGGSKAAGSNGGVTELSVWSGFTENDGKVVQSIADDFNKSQSNVKVTIEQNPWNVINDKLLSSISAGNGPDVVTYQPDGAKGFIKQGAIVSTDDFYSDSSNETSHYRKNVVKDGEVDGKHYGVPMGHAPYSVYFNKAIFDAAGITEDQYPKTWDDLAALASKLTVDKDGDGTPDQYGIALADKDAGYLPIFLQGAGTDLVVDGKANLTSKKSKDTLTWIRDNFYAKKSSPSNLSLVDAQTLFCSGKAAMFWIGPWIVNAAKEKGIETGTFEMPKGPEKQVTEVAANYWYTTSQVDGNDAKKKAAYAWMKFFNNKKNQITWAVKANYPPNRTDVTADDMKSNNFVSQISPYMDHSSLLLGSVPSGFADVQSELNALGPKISESTGDLTDILQKSNDKIQGYIEE</sequence>
<dbReference type="GO" id="GO:1901982">
    <property type="term" value="F:maltose binding"/>
    <property type="evidence" value="ECO:0007669"/>
    <property type="project" value="TreeGrafter"/>
</dbReference>
<dbReference type="GO" id="GO:0055052">
    <property type="term" value="C:ATP-binding cassette (ABC) transporter complex, substrate-binding subunit-containing"/>
    <property type="evidence" value="ECO:0007669"/>
    <property type="project" value="TreeGrafter"/>
</dbReference>
<feature type="chain" id="PRO_5039161403" evidence="4">
    <location>
        <begin position="25"/>
        <end position="426"/>
    </location>
</feature>
<keyword evidence="2" id="KW-0813">Transport</keyword>
<dbReference type="SMR" id="A0ZZQ1"/>
<dbReference type="EMBL" id="AP009256">
    <property type="protein sequence ID" value="BAF38934.1"/>
    <property type="molecule type" value="Genomic_DNA"/>
</dbReference>
<dbReference type="GeneID" id="23324887"/>
<dbReference type="SUPFAM" id="SSF53850">
    <property type="entry name" value="Periplasmic binding protein-like II"/>
    <property type="match status" value="1"/>
</dbReference>
<dbReference type="RefSeq" id="WP_011742690.1">
    <property type="nucleotide sequence ID" value="NC_008618.1"/>
</dbReference>
<evidence type="ECO:0000256" key="2">
    <source>
        <dbReference type="ARBA" id="ARBA00022448"/>
    </source>
</evidence>
<dbReference type="Proteomes" id="UP000008702">
    <property type="component" value="Chromosome"/>
</dbReference>
<dbReference type="PROSITE" id="PS51257">
    <property type="entry name" value="PROKAR_LIPOPROTEIN"/>
    <property type="match status" value="1"/>
</dbReference>
<dbReference type="KEGG" id="bad:BAD_0153"/>
<dbReference type="InterPro" id="IPR006059">
    <property type="entry name" value="SBP"/>
</dbReference>